<organism evidence="2 3">
    <name type="scientific">Bizionia saleffrena</name>
    <dbReference type="NCBI Taxonomy" id="291189"/>
    <lineage>
        <taxon>Bacteria</taxon>
        <taxon>Pseudomonadati</taxon>
        <taxon>Bacteroidota</taxon>
        <taxon>Flavobacteriia</taxon>
        <taxon>Flavobacteriales</taxon>
        <taxon>Flavobacteriaceae</taxon>
        <taxon>Bizionia</taxon>
    </lineage>
</organism>
<dbReference type="Pfam" id="PF10988">
    <property type="entry name" value="DUF2807"/>
    <property type="match status" value="1"/>
</dbReference>
<feature type="domain" description="Putative auto-transporter adhesin head GIN" evidence="1">
    <location>
        <begin position="42"/>
        <end position="180"/>
    </location>
</feature>
<evidence type="ECO:0000313" key="2">
    <source>
        <dbReference type="EMBL" id="TYB77497.1"/>
    </source>
</evidence>
<protein>
    <submittedName>
        <fullName evidence="2">DUF2807 domain-containing protein</fullName>
    </submittedName>
</protein>
<dbReference type="RefSeq" id="WP_148368785.1">
    <property type="nucleotide sequence ID" value="NZ_VSKM01000003.1"/>
</dbReference>
<evidence type="ECO:0000313" key="3">
    <source>
        <dbReference type="Proteomes" id="UP000323324"/>
    </source>
</evidence>
<dbReference type="InterPro" id="IPR021255">
    <property type="entry name" value="DUF2807"/>
</dbReference>
<gene>
    <name evidence="2" type="ORF">ES676_04180</name>
</gene>
<dbReference type="AlphaFoldDB" id="A0A8H2LP17"/>
<evidence type="ECO:0000259" key="1">
    <source>
        <dbReference type="Pfam" id="PF10988"/>
    </source>
</evidence>
<sequence length="276" mass="30716">MNPYIPVTLLALFTVFTSYSQKKEKIRGSRNVTSIITEIDPFERLVIGDDFKIKLMQGPNNAVQIDADDNLHQVIEFEVQGGSLKFDTTKRIRSHKQLDITVIFKDSLNSIELKGEAELSSMAPLHLNNITLVTKESSKAYLTLKADLFRLVNSNKSDIELNVTANKASLELNDNSDIEALINASEINVDLYQRATARIDGDTDKLLVRADNSTTFKGEKLTAKNTTLITEGRAKVSIETKSTLSIEASGDSETYLFGSPKIEIIKFEDRAALLKK</sequence>
<comment type="caution">
    <text evidence="2">The sequence shown here is derived from an EMBL/GenBank/DDBJ whole genome shotgun (WGS) entry which is preliminary data.</text>
</comment>
<accession>A0A8H2LP17</accession>
<name>A0A8H2LP17_9FLAO</name>
<reference evidence="2 3" key="1">
    <citation type="submission" date="2019-08" db="EMBL/GenBank/DDBJ databases">
        <title>Genomes of Antarctic Bizionia species.</title>
        <authorList>
            <person name="Bowman J.P."/>
        </authorList>
    </citation>
    <scope>NUCLEOTIDE SEQUENCE [LARGE SCALE GENOMIC DNA]</scope>
    <source>
        <strain evidence="2 3">HFD</strain>
    </source>
</reference>
<keyword evidence="3" id="KW-1185">Reference proteome</keyword>
<proteinExistence type="predicted"/>
<dbReference type="Gene3D" id="2.160.20.120">
    <property type="match status" value="1"/>
</dbReference>
<dbReference type="EMBL" id="VSKM01000003">
    <property type="protein sequence ID" value="TYB77497.1"/>
    <property type="molecule type" value="Genomic_DNA"/>
</dbReference>
<dbReference type="Proteomes" id="UP000323324">
    <property type="component" value="Unassembled WGS sequence"/>
</dbReference>